<dbReference type="PROSITE" id="PS50097">
    <property type="entry name" value="BTB"/>
    <property type="match status" value="1"/>
</dbReference>
<dbReference type="Proteomes" id="UP000305948">
    <property type="component" value="Unassembled WGS sequence"/>
</dbReference>
<feature type="region of interest" description="Disordered" evidence="1">
    <location>
        <begin position="1"/>
        <end position="153"/>
    </location>
</feature>
<reference evidence="3 4" key="1">
    <citation type="journal article" date="2019" name="Nat. Ecol. Evol.">
        <title>Megaphylogeny resolves global patterns of mushroom evolution.</title>
        <authorList>
            <person name="Varga T."/>
            <person name="Krizsan K."/>
            <person name="Foldi C."/>
            <person name="Dima B."/>
            <person name="Sanchez-Garcia M."/>
            <person name="Sanchez-Ramirez S."/>
            <person name="Szollosi G.J."/>
            <person name="Szarkandi J.G."/>
            <person name="Papp V."/>
            <person name="Albert L."/>
            <person name="Andreopoulos W."/>
            <person name="Angelini C."/>
            <person name="Antonin V."/>
            <person name="Barry K.W."/>
            <person name="Bougher N.L."/>
            <person name="Buchanan P."/>
            <person name="Buyck B."/>
            <person name="Bense V."/>
            <person name="Catcheside P."/>
            <person name="Chovatia M."/>
            <person name="Cooper J."/>
            <person name="Damon W."/>
            <person name="Desjardin D."/>
            <person name="Finy P."/>
            <person name="Geml J."/>
            <person name="Haridas S."/>
            <person name="Hughes K."/>
            <person name="Justo A."/>
            <person name="Karasinski D."/>
            <person name="Kautmanova I."/>
            <person name="Kiss B."/>
            <person name="Kocsube S."/>
            <person name="Kotiranta H."/>
            <person name="LaButti K.M."/>
            <person name="Lechner B.E."/>
            <person name="Liimatainen K."/>
            <person name="Lipzen A."/>
            <person name="Lukacs Z."/>
            <person name="Mihaltcheva S."/>
            <person name="Morgado L.N."/>
            <person name="Niskanen T."/>
            <person name="Noordeloos M.E."/>
            <person name="Ohm R.A."/>
            <person name="Ortiz-Santana B."/>
            <person name="Ovrebo C."/>
            <person name="Racz N."/>
            <person name="Riley R."/>
            <person name="Savchenko A."/>
            <person name="Shiryaev A."/>
            <person name="Soop K."/>
            <person name="Spirin V."/>
            <person name="Szebenyi C."/>
            <person name="Tomsovsky M."/>
            <person name="Tulloss R.E."/>
            <person name="Uehling J."/>
            <person name="Grigoriev I.V."/>
            <person name="Vagvolgyi C."/>
            <person name="Papp T."/>
            <person name="Martin F.M."/>
            <person name="Miettinen O."/>
            <person name="Hibbett D.S."/>
            <person name="Nagy L.G."/>
        </authorList>
    </citation>
    <scope>NUCLEOTIDE SEQUENCE [LARGE SCALE GENOMIC DNA]</scope>
    <source>
        <strain evidence="3 4">OMC1185</strain>
    </source>
</reference>
<evidence type="ECO:0000313" key="3">
    <source>
        <dbReference type="EMBL" id="TFK52809.1"/>
    </source>
</evidence>
<organism evidence="3 4">
    <name type="scientific">Heliocybe sulcata</name>
    <dbReference type="NCBI Taxonomy" id="5364"/>
    <lineage>
        <taxon>Eukaryota</taxon>
        <taxon>Fungi</taxon>
        <taxon>Dikarya</taxon>
        <taxon>Basidiomycota</taxon>
        <taxon>Agaricomycotina</taxon>
        <taxon>Agaricomycetes</taxon>
        <taxon>Gloeophyllales</taxon>
        <taxon>Gloeophyllaceae</taxon>
        <taxon>Heliocybe</taxon>
    </lineage>
</organism>
<feature type="region of interest" description="Disordered" evidence="1">
    <location>
        <begin position="431"/>
        <end position="558"/>
    </location>
</feature>
<feature type="domain" description="BTB" evidence="2">
    <location>
        <begin position="567"/>
        <end position="658"/>
    </location>
</feature>
<feature type="compositionally biased region" description="Low complexity" evidence="1">
    <location>
        <begin position="188"/>
        <end position="198"/>
    </location>
</feature>
<feature type="compositionally biased region" description="Polar residues" evidence="1">
    <location>
        <begin position="433"/>
        <end position="453"/>
    </location>
</feature>
<keyword evidence="4" id="KW-1185">Reference proteome</keyword>
<feature type="compositionally biased region" description="Basic residues" evidence="1">
    <location>
        <begin position="548"/>
        <end position="558"/>
    </location>
</feature>
<feature type="compositionally biased region" description="Low complexity" evidence="1">
    <location>
        <begin position="207"/>
        <end position="260"/>
    </location>
</feature>
<feature type="compositionally biased region" description="Basic and acidic residues" evidence="1">
    <location>
        <begin position="454"/>
        <end position="477"/>
    </location>
</feature>
<evidence type="ECO:0000256" key="1">
    <source>
        <dbReference type="SAM" id="MobiDB-lite"/>
    </source>
</evidence>
<feature type="compositionally biased region" description="Acidic residues" evidence="1">
    <location>
        <begin position="606"/>
        <end position="625"/>
    </location>
</feature>
<feature type="compositionally biased region" description="Low complexity" evidence="1">
    <location>
        <begin position="30"/>
        <end position="39"/>
    </location>
</feature>
<proteinExistence type="predicted"/>
<gene>
    <name evidence="3" type="ORF">OE88DRAFT_1303055</name>
</gene>
<dbReference type="AlphaFoldDB" id="A0A5C3N4T6"/>
<feature type="compositionally biased region" description="Basic and acidic residues" evidence="1">
    <location>
        <begin position="398"/>
        <end position="407"/>
    </location>
</feature>
<feature type="compositionally biased region" description="Polar residues" evidence="1">
    <location>
        <begin position="144"/>
        <end position="153"/>
    </location>
</feature>
<feature type="compositionally biased region" description="Basic and acidic residues" evidence="1">
    <location>
        <begin position="127"/>
        <end position="137"/>
    </location>
</feature>
<protein>
    <recommendedName>
        <fullName evidence="2">BTB domain-containing protein</fullName>
    </recommendedName>
</protein>
<feature type="compositionally biased region" description="Polar residues" evidence="1">
    <location>
        <begin position="532"/>
        <end position="547"/>
    </location>
</feature>
<feature type="compositionally biased region" description="Basic residues" evidence="1">
    <location>
        <begin position="515"/>
        <end position="529"/>
    </location>
</feature>
<feature type="region of interest" description="Disordered" evidence="1">
    <location>
        <begin position="601"/>
        <end position="628"/>
    </location>
</feature>
<feature type="compositionally biased region" description="Polar residues" evidence="1">
    <location>
        <begin position="322"/>
        <end position="334"/>
    </location>
</feature>
<feature type="compositionally biased region" description="Low complexity" evidence="1">
    <location>
        <begin position="57"/>
        <end position="73"/>
    </location>
</feature>
<feature type="compositionally biased region" description="Polar residues" evidence="1">
    <location>
        <begin position="266"/>
        <end position="309"/>
    </location>
</feature>
<dbReference type="EMBL" id="ML213508">
    <property type="protein sequence ID" value="TFK52809.1"/>
    <property type="molecule type" value="Genomic_DNA"/>
</dbReference>
<dbReference type="InterPro" id="IPR000210">
    <property type="entry name" value="BTB/POZ_dom"/>
</dbReference>
<dbReference type="OrthoDB" id="2746456at2759"/>
<accession>A0A5C3N4T6</accession>
<name>A0A5C3N4T6_9AGAM</name>
<feature type="compositionally biased region" description="Low complexity" evidence="1">
    <location>
        <begin position="344"/>
        <end position="374"/>
    </location>
</feature>
<evidence type="ECO:0000259" key="2">
    <source>
        <dbReference type="PROSITE" id="PS50097"/>
    </source>
</evidence>
<sequence length="658" mass="69603">MAKGAEEMIEELEAEDLLRTPKSTRKKSRSQSLKKSPSKNAMESSAPRTPGTPATRSSASKAGQAAGTAQKKGPTGSSDSPTKTPRHSMAIFPSSSSSATGSKSTPSSATSSKSTRPSASQATPRSSEVRVKVEGAAKKKHSSMRTSFSSVSDYTWLLESTRDAVSGSISSLEAWKRARAGTKDKSSDMSSSAPSQAMDKAKAPATPTSANAVPVSSAAAPASPGAGTPAAPQTSQNPSTSSASPTSTRRAARLTRTPRPYVFLSSDLQSGSVGTVDPSSSTGTVATESSNYMSAQSTVSIEQAQATSHSAKKDPKPASGDAHQSNDADSSGLSSAPKTPPPHAHTAANDLELALALAESSSSSPLASVTSSPPAVRPSQMPTLSPLASPQLRAAEASLRRDRENSPKDSYPLREPSSDIDLVDFWAGIKHPGSQSQSSRLGSAGQTGLASSARQDKGKRVIKSEDQDHILDKDSKTRKGRRVSFKDGAGADISQPIDVDSLLVDSDGAHEPPRIKARPRSPTKKRKRAASPSVSLDGSPVRTSTPQPKRRKSRARSRLRHPSFWLLDGTVVVQVESMLFKLHRSRLVSESPYFAKLFGQRRAGEEDGDEKVEYEEEEGEEEEGERETIDSCPVYCVRHPHVTARDFEKVLAAMEDGM</sequence>
<evidence type="ECO:0000313" key="4">
    <source>
        <dbReference type="Proteomes" id="UP000305948"/>
    </source>
</evidence>
<feature type="compositionally biased region" description="Low complexity" evidence="1">
    <location>
        <begin position="93"/>
        <end position="120"/>
    </location>
</feature>
<feature type="region of interest" description="Disordered" evidence="1">
    <location>
        <begin position="177"/>
        <end position="417"/>
    </location>
</feature>
<feature type="compositionally biased region" description="Polar residues" evidence="1">
    <location>
        <begin position="41"/>
        <end position="56"/>
    </location>
</feature>